<evidence type="ECO:0000259" key="4">
    <source>
        <dbReference type="PROSITE" id="PS51194"/>
    </source>
</evidence>
<protein>
    <submittedName>
        <fullName evidence="5">DNA helicase</fullName>
    </submittedName>
</protein>
<evidence type="ECO:0000259" key="3">
    <source>
        <dbReference type="PROSITE" id="PS51192"/>
    </source>
</evidence>
<dbReference type="SMART" id="SM00487">
    <property type="entry name" value="DEXDc"/>
    <property type="match status" value="1"/>
</dbReference>
<gene>
    <name evidence="5" type="ORF">Amme_018_031</name>
</gene>
<dbReference type="InterPro" id="IPR049730">
    <property type="entry name" value="SNF2/RAD54-like_C"/>
</dbReference>
<dbReference type="InterPro" id="IPR000330">
    <property type="entry name" value="SNF2_N"/>
</dbReference>
<dbReference type="PANTHER" id="PTHR45766:SF6">
    <property type="entry name" value="SWI_SNF-RELATED MATRIX-ASSOCIATED ACTIN-DEPENDENT REGULATOR OF CHROMATIN SUBFAMILY A-LIKE PROTEIN 1"/>
    <property type="match status" value="1"/>
</dbReference>
<dbReference type="Gene3D" id="3.40.50.10810">
    <property type="entry name" value="Tandem AAA-ATPase domain"/>
    <property type="match status" value="2"/>
</dbReference>
<dbReference type="GO" id="GO:0004520">
    <property type="term" value="F:DNA endonuclease activity"/>
    <property type="evidence" value="ECO:0007669"/>
    <property type="project" value="TreeGrafter"/>
</dbReference>
<dbReference type="GO" id="GO:0006281">
    <property type="term" value="P:DNA repair"/>
    <property type="evidence" value="ECO:0007669"/>
    <property type="project" value="TreeGrafter"/>
</dbReference>
<reference evidence="5 6" key="2">
    <citation type="journal article" date="2014" name="FEMS Microbiol. Lett.">
        <title>Draft genomic DNA sequence of the facultatively methylotrophic bacterium Acidomonas methanolica type strain MB58.</title>
        <authorList>
            <person name="Higashiura N."/>
            <person name="Hadano H."/>
            <person name="Hirakawa H."/>
            <person name="Matsutani M."/>
            <person name="Takabe S."/>
            <person name="Matsushita K."/>
            <person name="Azuma Y."/>
        </authorList>
    </citation>
    <scope>NUCLEOTIDE SEQUENCE [LARGE SCALE GENOMIC DNA]</scope>
    <source>
        <strain evidence="5 6">MB58</strain>
    </source>
</reference>
<dbReference type="RefSeq" id="WP_042056744.1">
    <property type="nucleotide sequence ID" value="NZ_BAND01000018.1"/>
</dbReference>
<accession>A0A023D3C3</accession>
<evidence type="ECO:0000256" key="2">
    <source>
        <dbReference type="SAM" id="MobiDB-lite"/>
    </source>
</evidence>
<evidence type="ECO:0000313" key="5">
    <source>
        <dbReference type="EMBL" id="GAJ28306.1"/>
    </source>
</evidence>
<dbReference type="PROSITE" id="PS51194">
    <property type="entry name" value="HELICASE_CTER"/>
    <property type="match status" value="1"/>
</dbReference>
<evidence type="ECO:0000313" key="6">
    <source>
        <dbReference type="Proteomes" id="UP000019760"/>
    </source>
</evidence>
<dbReference type="SUPFAM" id="SSF52540">
    <property type="entry name" value="P-loop containing nucleoside triphosphate hydrolases"/>
    <property type="match status" value="2"/>
</dbReference>
<dbReference type="OrthoDB" id="9814088at2"/>
<dbReference type="PANTHER" id="PTHR45766">
    <property type="entry name" value="DNA ANNEALING HELICASE AND ENDONUCLEASE ZRANB3 FAMILY MEMBER"/>
    <property type="match status" value="1"/>
</dbReference>
<dbReference type="Gene3D" id="3.40.50.300">
    <property type="entry name" value="P-loop containing nucleotide triphosphate hydrolases"/>
    <property type="match status" value="1"/>
</dbReference>
<feature type="region of interest" description="Disordered" evidence="2">
    <location>
        <begin position="435"/>
        <end position="467"/>
    </location>
</feature>
<evidence type="ECO:0000256" key="1">
    <source>
        <dbReference type="ARBA" id="ARBA00022801"/>
    </source>
</evidence>
<name>A0A023D3C3_ACIMT</name>
<feature type="compositionally biased region" description="Basic and acidic residues" evidence="2">
    <location>
        <begin position="449"/>
        <end position="467"/>
    </location>
</feature>
<dbReference type="InterPro" id="IPR027417">
    <property type="entry name" value="P-loop_NTPase"/>
</dbReference>
<dbReference type="Proteomes" id="UP000019760">
    <property type="component" value="Unassembled WGS sequence"/>
</dbReference>
<keyword evidence="5" id="KW-0547">Nucleotide-binding</keyword>
<dbReference type="GO" id="GO:0031297">
    <property type="term" value="P:replication fork processing"/>
    <property type="evidence" value="ECO:0007669"/>
    <property type="project" value="TreeGrafter"/>
</dbReference>
<sequence length="896" mass="98318">MASAAIEKTHQLQTIRWKDIADRFPCYVNREAPRTLYVSDRGDFVRFHANEYSRSAGQAIVEIIKSRGGNWDSGTGWRITDPDTLDAVKARASRSRPAWAIESASRLRSHGTVRIEVSDIAAGWVMMRVDRSALVEVAGTLPHEMRDLVWALNRKAPWFIDPASQNSLISFPMPAETAEVALDHVEMVSLAASPDERSAWRSQPVIVVSDSGLVRVKIDLANPLHLIPWVSMARALKPGRSMGCEFMLTAEKWAEAAQTLAAIGIPIEEKIARSFCFNPESIDLTSVPGWARPAPNGYRFFAHQREGIQFLARRGMRGLLGDEMGLGKTGTAIGTAVAGGARRILIVVPSNARWVWDREIRGWAGHDSRIFHITESLQDMSGLPDAGWAITTYDLLTTRQEQFLPPDQPTSDWLRETLLAAGHYDVLARAKARRIGSKNDDDDDDDCAADNRRAKRHAAEEGRRDERGKFTPFRFDHQVNPQIGALLKSLTVPADKGICAKAVKRLNRIGLRMSAELLNRIQEWEPDLAFIDEAHRIKNSSAGRTQAVRSLIEARSRGAILMTGTPLRNHGGEGASLIDALLPGARDHLAQNLATGHWQEARKEARDKAVAEILKTVMIRRLKEDTLDLPEKIRQWVDIDPQGDDLVAYHEVMAEAARCVGEAIDNGATKGEAAREVMGLLSIARRLLGLAKATNPAVVDLIDDVVEAKGACLVFAHHRDVIDLLAKQIRAQGRSVVVVTGETPATDRAKAEAEFQAGKVDVFLASTGAAGEALTLHRADTCIFVELDWVPAAMLQAEDRGHRAGQKAKGYHIISLLAHLSDDGNLDRHVADALVDKLKNINEILDEHTEISGQRIAGGDASVRSRVVAALMSDAQHAAAAQNAETRNAARKTQAA</sequence>
<dbReference type="PROSITE" id="PS51192">
    <property type="entry name" value="HELICASE_ATP_BIND_1"/>
    <property type="match status" value="1"/>
</dbReference>
<reference evidence="6" key="1">
    <citation type="journal article" date="2014" name="FEMS Microbiol. Lett.">
        <title>Draft Genomic DNA Sequence of the Facultatively Methylotrophic Bacterium Acidomonas methanolica type strain MB58.</title>
        <authorList>
            <person name="Higashiura N."/>
            <person name="Hadano H."/>
            <person name="Hirakawa H."/>
            <person name="Matsutani M."/>
            <person name="Takabe S."/>
            <person name="Matsushita K."/>
            <person name="Azuma Y."/>
        </authorList>
    </citation>
    <scope>NUCLEOTIDE SEQUENCE [LARGE SCALE GENOMIC DNA]</scope>
    <source>
        <strain evidence="6">MB58</strain>
    </source>
</reference>
<dbReference type="GO" id="GO:0016787">
    <property type="term" value="F:hydrolase activity"/>
    <property type="evidence" value="ECO:0007669"/>
    <property type="project" value="UniProtKB-KW"/>
</dbReference>
<keyword evidence="5" id="KW-0067">ATP-binding</keyword>
<dbReference type="EMBL" id="BAND01000018">
    <property type="protein sequence ID" value="GAJ28306.1"/>
    <property type="molecule type" value="Genomic_DNA"/>
</dbReference>
<dbReference type="AlphaFoldDB" id="A0A023D3C3"/>
<feature type="domain" description="Helicase ATP-binding" evidence="3">
    <location>
        <begin position="309"/>
        <end position="584"/>
    </location>
</feature>
<keyword evidence="1" id="KW-0378">Hydrolase</keyword>
<dbReference type="InterPro" id="IPR038718">
    <property type="entry name" value="SNF2-like_sf"/>
</dbReference>
<keyword evidence="6" id="KW-1185">Reference proteome</keyword>
<feature type="domain" description="Helicase C-terminal" evidence="4">
    <location>
        <begin position="700"/>
        <end position="849"/>
    </location>
</feature>
<dbReference type="Pfam" id="PF00271">
    <property type="entry name" value="Helicase_C"/>
    <property type="match status" value="1"/>
</dbReference>
<comment type="caution">
    <text evidence="5">The sequence shown here is derived from an EMBL/GenBank/DDBJ whole genome shotgun (WGS) entry which is preliminary data.</text>
</comment>
<dbReference type="SMART" id="SM00490">
    <property type="entry name" value="HELICc"/>
    <property type="match status" value="1"/>
</dbReference>
<keyword evidence="5" id="KW-0347">Helicase</keyword>
<dbReference type="CDD" id="cd18793">
    <property type="entry name" value="SF2_C_SNF"/>
    <property type="match status" value="1"/>
</dbReference>
<dbReference type="InterPro" id="IPR001650">
    <property type="entry name" value="Helicase_C-like"/>
</dbReference>
<proteinExistence type="predicted"/>
<dbReference type="GO" id="GO:0004386">
    <property type="term" value="F:helicase activity"/>
    <property type="evidence" value="ECO:0007669"/>
    <property type="project" value="UniProtKB-KW"/>
</dbReference>
<dbReference type="InterPro" id="IPR014001">
    <property type="entry name" value="Helicase_ATP-bd"/>
</dbReference>
<dbReference type="GO" id="GO:0005524">
    <property type="term" value="F:ATP binding"/>
    <property type="evidence" value="ECO:0007669"/>
    <property type="project" value="UniProtKB-KW"/>
</dbReference>
<dbReference type="Pfam" id="PF00176">
    <property type="entry name" value="SNF2-rel_dom"/>
    <property type="match status" value="2"/>
</dbReference>
<organism evidence="5 6">
    <name type="scientific">Acidomonas methanolica NBRC 104435</name>
    <dbReference type="NCBI Taxonomy" id="1231351"/>
    <lineage>
        <taxon>Bacteria</taxon>
        <taxon>Pseudomonadati</taxon>
        <taxon>Pseudomonadota</taxon>
        <taxon>Alphaproteobacteria</taxon>
        <taxon>Acetobacterales</taxon>
        <taxon>Acetobacteraceae</taxon>
        <taxon>Acidomonas</taxon>
    </lineage>
</organism>